<dbReference type="HOGENOM" id="CLU_347991_0_0_1"/>
<dbReference type="PANTHER" id="PTHR23074">
    <property type="entry name" value="AAA DOMAIN-CONTAINING"/>
    <property type="match status" value="1"/>
</dbReference>
<evidence type="ECO:0000256" key="1">
    <source>
        <dbReference type="SAM" id="MobiDB-lite"/>
    </source>
</evidence>
<dbReference type="VEuPathDB" id="FungiDB:PYU1_G001934"/>
<feature type="region of interest" description="Disordered" evidence="1">
    <location>
        <begin position="1"/>
        <end position="25"/>
    </location>
</feature>
<organism evidence="3 4">
    <name type="scientific">Globisporangium ultimum (strain ATCC 200006 / CBS 805.95 / DAOM BR144)</name>
    <name type="common">Pythium ultimum</name>
    <dbReference type="NCBI Taxonomy" id="431595"/>
    <lineage>
        <taxon>Eukaryota</taxon>
        <taxon>Sar</taxon>
        <taxon>Stramenopiles</taxon>
        <taxon>Oomycota</taxon>
        <taxon>Peronosporomycetes</taxon>
        <taxon>Pythiales</taxon>
        <taxon>Pythiaceae</taxon>
        <taxon>Globisporangium</taxon>
    </lineage>
</organism>
<evidence type="ECO:0000313" key="4">
    <source>
        <dbReference type="Proteomes" id="UP000019132"/>
    </source>
</evidence>
<dbReference type="STRING" id="431595.K3WAE5"/>
<reference evidence="4" key="1">
    <citation type="journal article" date="2010" name="Genome Biol.">
        <title>Genome sequence of the necrotrophic plant pathogen Pythium ultimum reveals original pathogenicity mechanisms and effector repertoire.</title>
        <authorList>
            <person name="Levesque C.A."/>
            <person name="Brouwer H."/>
            <person name="Cano L."/>
            <person name="Hamilton J.P."/>
            <person name="Holt C."/>
            <person name="Huitema E."/>
            <person name="Raffaele S."/>
            <person name="Robideau G.P."/>
            <person name="Thines M."/>
            <person name="Win J."/>
            <person name="Zerillo M.M."/>
            <person name="Beakes G.W."/>
            <person name="Boore J.L."/>
            <person name="Busam D."/>
            <person name="Dumas B."/>
            <person name="Ferriera S."/>
            <person name="Fuerstenberg S.I."/>
            <person name="Gachon C.M."/>
            <person name="Gaulin E."/>
            <person name="Govers F."/>
            <person name="Grenville-Briggs L."/>
            <person name="Horner N."/>
            <person name="Hostetler J."/>
            <person name="Jiang R.H."/>
            <person name="Johnson J."/>
            <person name="Krajaejun T."/>
            <person name="Lin H."/>
            <person name="Meijer H.J."/>
            <person name="Moore B."/>
            <person name="Morris P."/>
            <person name="Phuntmart V."/>
            <person name="Puiu D."/>
            <person name="Shetty J."/>
            <person name="Stajich J.E."/>
            <person name="Tripathy S."/>
            <person name="Wawra S."/>
            <person name="van West P."/>
            <person name="Whitty B.R."/>
            <person name="Coutinho P.M."/>
            <person name="Henrissat B."/>
            <person name="Martin F."/>
            <person name="Thomas P.D."/>
            <person name="Tyler B.M."/>
            <person name="De Vries R.P."/>
            <person name="Kamoun S."/>
            <person name="Yandell M."/>
            <person name="Tisserat N."/>
            <person name="Buell C.R."/>
        </authorList>
    </citation>
    <scope>NUCLEOTIDE SEQUENCE</scope>
    <source>
        <strain evidence="4">DAOM:BR144</strain>
    </source>
</reference>
<dbReference type="Pfam" id="PF00004">
    <property type="entry name" value="AAA"/>
    <property type="match status" value="1"/>
</dbReference>
<dbReference type="SUPFAM" id="SSF52540">
    <property type="entry name" value="P-loop containing nucleoside triphosphate hydrolases"/>
    <property type="match status" value="1"/>
</dbReference>
<dbReference type="Gene3D" id="3.40.50.300">
    <property type="entry name" value="P-loop containing nucleotide triphosphate hydrolases"/>
    <property type="match status" value="1"/>
</dbReference>
<dbReference type="InterPro" id="IPR003593">
    <property type="entry name" value="AAA+_ATPase"/>
</dbReference>
<dbReference type="EMBL" id="GL376634">
    <property type="status" value="NOT_ANNOTATED_CDS"/>
    <property type="molecule type" value="Genomic_DNA"/>
</dbReference>
<accession>K3WAE5</accession>
<dbReference type="SMART" id="SM00382">
    <property type="entry name" value="AAA"/>
    <property type="match status" value="1"/>
</dbReference>
<reference evidence="3" key="3">
    <citation type="submission" date="2015-02" db="UniProtKB">
        <authorList>
            <consortium name="EnsemblProtists"/>
        </authorList>
    </citation>
    <scope>IDENTIFICATION</scope>
    <source>
        <strain evidence="3">DAOM BR144</strain>
    </source>
</reference>
<dbReference type="InterPro" id="IPR050304">
    <property type="entry name" value="MT-severing_AAA_ATPase"/>
</dbReference>
<dbReference type="EnsemblProtists" id="PYU1_T001936">
    <property type="protein sequence ID" value="PYU1_T001936"/>
    <property type="gene ID" value="PYU1_G001934"/>
</dbReference>
<keyword evidence="4" id="KW-1185">Reference proteome</keyword>
<dbReference type="eggNOG" id="KOG0739">
    <property type="taxonomic scope" value="Eukaryota"/>
</dbReference>
<dbReference type="CDD" id="cd19481">
    <property type="entry name" value="RecA-like_protease"/>
    <property type="match status" value="1"/>
</dbReference>
<dbReference type="AlphaFoldDB" id="K3WAE5"/>
<evidence type="ECO:0000259" key="2">
    <source>
        <dbReference type="SMART" id="SM00382"/>
    </source>
</evidence>
<proteinExistence type="predicted"/>
<name>K3WAE5_GLOUD</name>
<dbReference type="PANTHER" id="PTHR23074:SF83">
    <property type="entry name" value="VACUOLAR PROTEIN SORTING-ASSOCIATED PROTEIN 4A"/>
    <property type="match status" value="1"/>
</dbReference>
<dbReference type="GO" id="GO:0005524">
    <property type="term" value="F:ATP binding"/>
    <property type="evidence" value="ECO:0007669"/>
    <property type="project" value="InterPro"/>
</dbReference>
<evidence type="ECO:0000313" key="3">
    <source>
        <dbReference type="EnsemblProtists" id="PYU1_T001936"/>
    </source>
</evidence>
<reference evidence="4" key="2">
    <citation type="submission" date="2010-04" db="EMBL/GenBank/DDBJ databases">
        <authorList>
            <person name="Buell R."/>
            <person name="Hamilton J."/>
            <person name="Hostetler J."/>
        </authorList>
    </citation>
    <scope>NUCLEOTIDE SEQUENCE [LARGE SCALE GENOMIC DNA]</scope>
    <source>
        <strain evidence="4">DAOM:BR144</strain>
    </source>
</reference>
<dbReference type="InterPro" id="IPR003959">
    <property type="entry name" value="ATPase_AAA_core"/>
</dbReference>
<dbReference type="InterPro" id="IPR027417">
    <property type="entry name" value="P-loop_NTPase"/>
</dbReference>
<sequence length="908" mass="99447">MGTTASAIKSDLPSDAESESDLPPLESPQAMAAFAKNVLDAPTLEALARHAAAVGANLFHYAAAVGDREFFSIMMTFLPLPAFAKEMRRCNTNGMKPIDCCEHIHPALATALKTFFIERGVNLDKAPNARSAQIPNAAVKLEAVVGMEQARARIMQAFRLAETNPELPIKPLLLEGPPGTGKSFLATCIAAELGRDVVEIKCQDVLSHRLGGNEAQIRAYFEQAARMEPTKGVVVINEFESLCPRQKESSESWHATLRQCFLTLFDAIIDPTSRYWGVYVVLTTNYADNIDSAAKSRMESIHVPLPSSDNIKLLFPKLCHERVPSLDIQRVNWEVVASIAHQQLSVRGIQDAIASVARKCLATNDSEAAATTSDFEAAVYELIGNVTLEPLKRADKFIRVSIPPKLAQNGNSSTVSLASCLARCGWRFSSAPNAVFRQVFALSEIDTDAHLMLREAQTEKVFSGRGCYRALIDPPRDPAGWKPFDKYEVYVQCVSADGDRPVPPETTTVFLESYGNSGVQKLEWKANSPNVALYAGAASSTSLSACLAPHLKPFVVGRVFVESKSASALEYVNQTTMLVLNTDDGSYLTSRDAMLIGGGAAPAILTNLGYQVFFAATSAAQLVPQHACVIYLSPVEETQNPTLKRLVVAPNKFVVCPNTATTIGATLRVNSIFYAALEAIYVRQIEFDDIRSLHEHQHKLLAIPVDGPTFAWSGPAIADYAREASFRAKYHVYISCTGPNQMLPPGSSVMLDLEANKKFAILRHYPSPGLLNLDTQTHHGACVSDSGAQVRDKGYRDDDFLTGFRKGWYDDIYWRTVGDHPGRFLSGGVDGNNYKFNVHEEHDFGYEGKRIMIKLPTDGIVFCRGVRGVRGDDPANPVMACVLFHADGQVRDKYGYEGLLGRWNDIVQ</sequence>
<feature type="domain" description="AAA+ ATPase" evidence="2">
    <location>
        <begin position="168"/>
        <end position="309"/>
    </location>
</feature>
<dbReference type="InParanoid" id="K3WAE5"/>
<dbReference type="GO" id="GO:0016887">
    <property type="term" value="F:ATP hydrolysis activity"/>
    <property type="evidence" value="ECO:0007669"/>
    <property type="project" value="InterPro"/>
</dbReference>
<protein>
    <recommendedName>
        <fullName evidence="2">AAA+ ATPase domain-containing protein</fullName>
    </recommendedName>
</protein>
<dbReference type="Proteomes" id="UP000019132">
    <property type="component" value="Unassembled WGS sequence"/>
</dbReference>
<dbReference type="PRINTS" id="PR00830">
    <property type="entry name" value="ENDOLAPTASE"/>
</dbReference>